<feature type="region of interest" description="Disordered" evidence="1">
    <location>
        <begin position="186"/>
        <end position="322"/>
    </location>
</feature>
<dbReference type="EMBL" id="JARBJD010000036">
    <property type="protein sequence ID" value="KAK2958571.1"/>
    <property type="molecule type" value="Genomic_DNA"/>
</dbReference>
<feature type="compositionally biased region" description="Acidic residues" evidence="1">
    <location>
        <begin position="348"/>
        <end position="358"/>
    </location>
</feature>
<proteinExistence type="predicted"/>
<feature type="compositionally biased region" description="Basic and acidic residues" evidence="1">
    <location>
        <begin position="233"/>
        <end position="251"/>
    </location>
</feature>
<accession>A0ABQ9Y497</accession>
<feature type="compositionally biased region" description="Acidic residues" evidence="1">
    <location>
        <begin position="81"/>
        <end position="102"/>
    </location>
</feature>
<reference evidence="2 3" key="1">
    <citation type="journal article" date="2022" name="bioRxiv">
        <title>Genomics of Preaxostyla Flagellates Illuminates Evolutionary Transitions and the Path Towards Mitochondrial Loss.</title>
        <authorList>
            <person name="Novak L.V.F."/>
            <person name="Treitli S.C."/>
            <person name="Pyrih J."/>
            <person name="Halakuc P."/>
            <person name="Pipaliya S.V."/>
            <person name="Vacek V."/>
            <person name="Brzon O."/>
            <person name="Soukal P."/>
            <person name="Eme L."/>
            <person name="Dacks J.B."/>
            <person name="Karnkowska A."/>
            <person name="Elias M."/>
            <person name="Hampl V."/>
        </authorList>
    </citation>
    <scope>NUCLEOTIDE SEQUENCE [LARGE SCALE GENOMIC DNA]</scope>
    <source>
        <strain evidence="2">NAU3</strain>
        <tissue evidence="2">Gut</tissue>
    </source>
</reference>
<feature type="region of interest" description="Disordered" evidence="1">
    <location>
        <begin position="441"/>
        <end position="517"/>
    </location>
</feature>
<organism evidence="2 3">
    <name type="scientific">Blattamonas nauphoetae</name>
    <dbReference type="NCBI Taxonomy" id="2049346"/>
    <lineage>
        <taxon>Eukaryota</taxon>
        <taxon>Metamonada</taxon>
        <taxon>Preaxostyla</taxon>
        <taxon>Oxymonadida</taxon>
        <taxon>Blattamonas</taxon>
    </lineage>
</organism>
<sequence length="658" mass="74171">MTDFELDVSDDESTNINASVSSLRTRLKQRNVKIPKYKPKRVEIDITAEPQPVNISDHLMNLTEENLAALNEDDYELELEIVPEDDDEKPEVVFDEDEEIIEDKDLSSNESDEESDDVDDQKLENEISEGTMVVDGDSEPKQDIPAPEDDIEPHADEPETLGMPDEIVDEPVELVVQTAAVVEPEEHIVDNLPVETSEIGQTQIDQPEGEKRPDIEIENPNEEIINDSSNGEVVKESAHEETVQETTHEDSVTEAALQETADEEVVQEADNDDESSNMNREEQSDQAPVDDSALPEEPPEDPQENTKPTKPKKKRHFLEDEEVDERALELLRQSMTLVEDKQLLIHDDDSDEVEDVAEEESHSEAENENEFVEGETLDEILTKRRNRRKGVRVIQMPTNLEIDNLHYAESLSYVGSFRGDSSPLPTSTSLAQSISSHFSLHSMPFPTRQKPKIDPFADLLEPGEDTHSLHSSQSFNSSSNSLLGLSFHPPRNPSHSPIPSHNSSRMQSLSGFSSQSFLERSLTDEERAIQLKEMKKDDADTNRSRIGGMVWKRRSKDEPSLSSALRNVMADNQSSVSLVPHSPRKPNRHYEQVQSEISAQKGWETLPHAIGQSLDWERSPLEARMTQKTVTPSHNTVLTQPKLPVQKQKRIAPVNIKK</sequence>
<keyword evidence="3" id="KW-1185">Reference proteome</keyword>
<feature type="compositionally biased region" description="Low complexity" evidence="1">
    <location>
        <begin position="469"/>
        <end position="517"/>
    </location>
</feature>
<evidence type="ECO:0000256" key="1">
    <source>
        <dbReference type="SAM" id="MobiDB-lite"/>
    </source>
</evidence>
<comment type="caution">
    <text evidence="2">The sequence shown here is derived from an EMBL/GenBank/DDBJ whole genome shotgun (WGS) entry which is preliminary data.</text>
</comment>
<feature type="compositionally biased region" description="Acidic residues" evidence="1">
    <location>
        <begin position="366"/>
        <end position="378"/>
    </location>
</feature>
<feature type="compositionally biased region" description="Acidic residues" evidence="1">
    <location>
        <begin position="110"/>
        <end position="119"/>
    </location>
</feature>
<feature type="compositionally biased region" description="Acidic residues" evidence="1">
    <location>
        <begin position="216"/>
        <end position="225"/>
    </location>
</feature>
<dbReference type="Proteomes" id="UP001281761">
    <property type="component" value="Unassembled WGS sequence"/>
</dbReference>
<feature type="region of interest" description="Disordered" evidence="1">
    <location>
        <begin position="81"/>
        <end position="163"/>
    </location>
</feature>
<protein>
    <submittedName>
        <fullName evidence="2">Uncharacterized protein</fullName>
    </submittedName>
</protein>
<feature type="compositionally biased region" description="Acidic residues" evidence="1">
    <location>
        <begin position="260"/>
        <end position="275"/>
    </location>
</feature>
<gene>
    <name evidence="2" type="ORF">BLNAU_6340</name>
</gene>
<evidence type="ECO:0000313" key="2">
    <source>
        <dbReference type="EMBL" id="KAK2958571.1"/>
    </source>
</evidence>
<feature type="region of interest" description="Disordered" evidence="1">
    <location>
        <begin position="341"/>
        <end position="378"/>
    </location>
</feature>
<feature type="compositionally biased region" description="Acidic residues" evidence="1">
    <location>
        <begin position="293"/>
        <end position="303"/>
    </location>
</feature>
<evidence type="ECO:0000313" key="3">
    <source>
        <dbReference type="Proteomes" id="UP001281761"/>
    </source>
</evidence>
<name>A0ABQ9Y497_9EUKA</name>